<gene>
    <name evidence="10" type="ORF">X474_13890</name>
</gene>
<comment type="caution">
    <text evidence="10">The sequence shown here is derived from an EMBL/GenBank/DDBJ whole genome shotgun (WGS) entry which is preliminary data.</text>
</comment>
<comment type="subcellular location">
    <subcellularLocation>
        <location evidence="1 8">Membrane</location>
        <topology evidence="1 8">Multi-pass membrane protein</topology>
    </subcellularLocation>
</comment>
<dbReference type="Proteomes" id="UP000032233">
    <property type="component" value="Unassembled WGS sequence"/>
</dbReference>
<keyword evidence="5 8" id="KW-0067">ATP-binding</keyword>
<dbReference type="Gene3D" id="1.25.10.10">
    <property type="entry name" value="Leucine-rich Repeat Variant"/>
    <property type="match status" value="1"/>
</dbReference>
<feature type="transmembrane region" description="Helical" evidence="8">
    <location>
        <begin position="108"/>
        <end position="132"/>
    </location>
</feature>
<dbReference type="SMART" id="SM00100">
    <property type="entry name" value="cNMP"/>
    <property type="match status" value="1"/>
</dbReference>
<dbReference type="PANTHER" id="PTHR24567">
    <property type="entry name" value="CRP FAMILY TRANSCRIPTIONAL REGULATORY PROTEIN"/>
    <property type="match status" value="1"/>
</dbReference>
<evidence type="ECO:0000256" key="2">
    <source>
        <dbReference type="ARBA" id="ARBA00022448"/>
    </source>
</evidence>
<dbReference type="STRING" id="1429043.X474_13890"/>
<feature type="transmembrane region" description="Helical" evidence="8">
    <location>
        <begin position="16"/>
        <end position="36"/>
    </location>
</feature>
<feature type="transmembrane region" description="Helical" evidence="8">
    <location>
        <begin position="231"/>
        <end position="251"/>
    </location>
</feature>
<name>A0A0D2JV20_9BACT</name>
<dbReference type="SUPFAM" id="SSF103473">
    <property type="entry name" value="MFS general substrate transporter"/>
    <property type="match status" value="1"/>
</dbReference>
<dbReference type="GO" id="GO:0003700">
    <property type="term" value="F:DNA-binding transcription factor activity"/>
    <property type="evidence" value="ECO:0007669"/>
    <property type="project" value="TreeGrafter"/>
</dbReference>
<organism evidence="10 11">
    <name type="scientific">Dethiosulfatarculus sandiegensis</name>
    <dbReference type="NCBI Taxonomy" id="1429043"/>
    <lineage>
        <taxon>Bacteria</taxon>
        <taxon>Pseudomonadati</taxon>
        <taxon>Thermodesulfobacteriota</taxon>
        <taxon>Desulfarculia</taxon>
        <taxon>Desulfarculales</taxon>
        <taxon>Desulfarculaceae</taxon>
        <taxon>Dethiosulfatarculus</taxon>
    </lineage>
</organism>
<evidence type="ECO:0000256" key="3">
    <source>
        <dbReference type="ARBA" id="ARBA00022692"/>
    </source>
</evidence>
<keyword evidence="7 8" id="KW-0472">Membrane</keyword>
<dbReference type="SUPFAM" id="SSF51206">
    <property type="entry name" value="cAMP-binding domain-like"/>
    <property type="match status" value="1"/>
</dbReference>
<dbReference type="InterPro" id="IPR018490">
    <property type="entry name" value="cNMP-bd_dom_sf"/>
</dbReference>
<feature type="transmembrane region" description="Helical" evidence="8">
    <location>
        <begin position="391"/>
        <end position="410"/>
    </location>
</feature>
<feature type="transmembrane region" description="Helical" evidence="8">
    <location>
        <begin position="310"/>
        <end position="331"/>
    </location>
</feature>
<keyword evidence="6 8" id="KW-1133">Transmembrane helix</keyword>
<evidence type="ECO:0000256" key="6">
    <source>
        <dbReference type="ARBA" id="ARBA00022989"/>
    </source>
</evidence>
<dbReference type="PROSITE" id="PS00888">
    <property type="entry name" value="CNMP_BINDING_1"/>
    <property type="match status" value="1"/>
</dbReference>
<dbReference type="PROSITE" id="PS00889">
    <property type="entry name" value="CNMP_BINDING_2"/>
    <property type="match status" value="1"/>
</dbReference>
<reference evidence="10 11" key="1">
    <citation type="submission" date="2013-11" db="EMBL/GenBank/DDBJ databases">
        <title>Metagenomic analysis of a methanogenic consortium involved in long chain n-alkane degradation.</title>
        <authorList>
            <person name="Davidova I.A."/>
            <person name="Callaghan A.V."/>
            <person name="Wawrik B."/>
            <person name="Pruitt S."/>
            <person name="Marks C."/>
            <person name="Duncan K.E."/>
            <person name="Suflita J.M."/>
        </authorList>
    </citation>
    <scope>NUCLEOTIDE SEQUENCE [LARGE SCALE GENOMIC DNA]</scope>
    <source>
        <strain evidence="10 11">SPR</strain>
    </source>
</reference>
<evidence type="ECO:0000313" key="11">
    <source>
        <dbReference type="Proteomes" id="UP000032233"/>
    </source>
</evidence>
<dbReference type="AlphaFoldDB" id="A0A0D2JV20"/>
<dbReference type="InterPro" id="IPR004667">
    <property type="entry name" value="ADP_ATP_car_bac_type"/>
</dbReference>
<feature type="transmembrane region" description="Helical" evidence="8">
    <location>
        <begin position="271"/>
        <end position="290"/>
    </location>
</feature>
<dbReference type="InterPro" id="IPR011989">
    <property type="entry name" value="ARM-like"/>
</dbReference>
<accession>A0A0D2JV20</accession>
<evidence type="ECO:0000256" key="7">
    <source>
        <dbReference type="ARBA" id="ARBA00023136"/>
    </source>
</evidence>
<dbReference type="GO" id="GO:0005524">
    <property type="term" value="F:ATP binding"/>
    <property type="evidence" value="ECO:0007669"/>
    <property type="project" value="UniProtKB-KW"/>
</dbReference>
<dbReference type="Pfam" id="PF00027">
    <property type="entry name" value="cNMP_binding"/>
    <property type="match status" value="1"/>
</dbReference>
<dbReference type="InterPro" id="IPR018488">
    <property type="entry name" value="cNMP-bd_CS"/>
</dbReference>
<feature type="transmembrane region" description="Helical" evidence="8">
    <location>
        <begin position="363"/>
        <end position="384"/>
    </location>
</feature>
<dbReference type="CDD" id="cd00038">
    <property type="entry name" value="CAP_ED"/>
    <property type="match status" value="1"/>
</dbReference>
<feature type="domain" description="Cyclic nucleotide-binding" evidence="9">
    <location>
        <begin position="941"/>
        <end position="1061"/>
    </location>
</feature>
<keyword evidence="11" id="KW-1185">Reference proteome</keyword>
<keyword evidence="4 8" id="KW-0547">Nucleotide-binding</keyword>
<dbReference type="PANTHER" id="PTHR24567:SF74">
    <property type="entry name" value="HTH-TYPE TRANSCRIPTIONAL REGULATOR ARCR"/>
    <property type="match status" value="1"/>
</dbReference>
<feature type="transmembrane region" description="Helical" evidence="8">
    <location>
        <begin position="56"/>
        <end position="76"/>
    </location>
</feature>
<dbReference type="InterPro" id="IPR036259">
    <property type="entry name" value="MFS_trans_sf"/>
</dbReference>
<evidence type="ECO:0000313" key="10">
    <source>
        <dbReference type="EMBL" id="KIX13400.1"/>
    </source>
</evidence>
<keyword evidence="3 8" id="KW-0812">Transmembrane</keyword>
<dbReference type="GO" id="GO:0005471">
    <property type="term" value="F:ATP:ADP antiporter activity"/>
    <property type="evidence" value="ECO:0007669"/>
    <property type="project" value="InterPro"/>
</dbReference>
<dbReference type="EMBL" id="AZAC01000016">
    <property type="protein sequence ID" value="KIX13400.1"/>
    <property type="molecule type" value="Genomic_DNA"/>
</dbReference>
<dbReference type="SUPFAM" id="SSF48371">
    <property type="entry name" value="ARM repeat"/>
    <property type="match status" value="1"/>
</dbReference>
<sequence>MNSFLNKWLKIQKQEIAVFLWTAGLLFLIRTSNILLNNFAETTFLKRFGVEYLPVVYAANSIVTFVIMGMIAGVMRKMPSARLLGYLLIFCGVSVFGLRFVVGTGLDFVYPVLFLLKSQYEALLGLIFWSLANDLFNTRQSKRLFPLITAGGVLGGIIGSFGTPALADLINLNNLMVAYLVSTCMAATIVWRMNTVFPTLALPERTARKAKKKTSFKQEIKKILPMAKKSTLLKILILLTLLPNIMIPILNYQFNYAVNEAFTTEGGMLNFFGYFRGVLNIISLVILLFVGKIYSRWGLPVALMFHPANYVLAFLSFLLNFGVGSAIYARISTQVLKVTINNPARAILLGLFPSELQPLVRPFLRGTVVRVGILTGSGIILLAEGILHPKYLSIAGIICGAGWVMTSIWLKKVYSNVLLGLVSDKVVDLKSLEADDVGQLFKDKGAQVSLASACRRATGKTCVWYARMMKEQGVEDLNQTLLEIIPQKNGTTQIGLLELLTREADDQAISVFDRLYDPDKPTLNAALARTASRMPLSVSGDFLKKLYSESDDVWVKAQAMHGLYANDPDSYRPMINKWLASEECMEKCAGALAAGESGDKSYLYKLGEMLKQEKDQEVTSYIFMALNRLEAPNLQELIRTGLETEPQTVPLEVLDDYTLSDDQSVRTMVNLLGGESEELRSLAQRKLKDAPTQHVGILIESLTLPNRGIRSALFSLLENMQVSDLDIMAYARENLNRAYFNLVYAQALAKIAKNPMISLLQDHLLAKKTARVENILRVLATQEEDSSQMRIIMRGLSSANAKLRSNAVEALESMVGSYLSTAMLPLLEDHNVNECIEVAKRQFKIAMPRTGDGQVFNKLLEQNDWLIQYLILCVIAQDREISAFGFQDKIKELADSDNPRVREMATRLLDAGYKELPLKEKDMSQPITLSDKILLLKGMDIFSGLTIQELSAIASITEEERVKAGQNIVVEGEEGETMFLIISGKVAVKKQADDGRQVEIDTAMAGEYFGEMALFEDQLRSATVTAQEDTGLLVLHKREFSETVREFPQVALQICKELSRRIRNLHGTIKRLEACSQ</sequence>
<dbReference type="Pfam" id="PF03219">
    <property type="entry name" value="TLC"/>
    <property type="match status" value="1"/>
</dbReference>
<dbReference type="GO" id="GO:0016020">
    <property type="term" value="C:membrane"/>
    <property type="evidence" value="ECO:0007669"/>
    <property type="project" value="UniProtKB-SubCell"/>
</dbReference>
<dbReference type="RefSeq" id="WP_044349323.1">
    <property type="nucleotide sequence ID" value="NZ_AZAC01000016.1"/>
</dbReference>
<dbReference type="InterPro" id="IPR050397">
    <property type="entry name" value="Env_Response_Regulators"/>
</dbReference>
<dbReference type="Gene3D" id="2.60.120.10">
    <property type="entry name" value="Jelly Rolls"/>
    <property type="match status" value="1"/>
</dbReference>
<dbReference type="InParanoid" id="A0A0D2JV20"/>
<dbReference type="InterPro" id="IPR000595">
    <property type="entry name" value="cNMP-bd_dom"/>
</dbReference>
<evidence type="ECO:0000259" key="9">
    <source>
        <dbReference type="PROSITE" id="PS50042"/>
    </source>
</evidence>
<feature type="transmembrane region" description="Helical" evidence="8">
    <location>
        <begin position="179"/>
        <end position="202"/>
    </location>
</feature>
<comment type="similarity">
    <text evidence="8">Belongs to the ADP/ATP translocase tlc family.</text>
</comment>
<keyword evidence="2 8" id="KW-0813">Transport</keyword>
<evidence type="ECO:0000256" key="4">
    <source>
        <dbReference type="ARBA" id="ARBA00022741"/>
    </source>
</evidence>
<dbReference type="OrthoDB" id="5409634at2"/>
<feature type="transmembrane region" description="Helical" evidence="8">
    <location>
        <begin position="144"/>
        <end position="167"/>
    </location>
</feature>
<dbReference type="InterPro" id="IPR014710">
    <property type="entry name" value="RmlC-like_jellyroll"/>
</dbReference>
<protein>
    <recommendedName>
        <fullName evidence="8">ADP,ATP carrier protein</fullName>
    </recommendedName>
</protein>
<evidence type="ECO:0000256" key="8">
    <source>
        <dbReference type="RuleBase" id="RU363121"/>
    </source>
</evidence>
<feature type="transmembrane region" description="Helical" evidence="8">
    <location>
        <begin position="83"/>
        <end position="102"/>
    </location>
</feature>
<dbReference type="CDD" id="cd06174">
    <property type="entry name" value="MFS"/>
    <property type="match status" value="1"/>
</dbReference>
<dbReference type="InterPro" id="IPR016024">
    <property type="entry name" value="ARM-type_fold"/>
</dbReference>
<evidence type="ECO:0000256" key="1">
    <source>
        <dbReference type="ARBA" id="ARBA00004141"/>
    </source>
</evidence>
<dbReference type="PROSITE" id="PS50042">
    <property type="entry name" value="CNMP_BINDING_3"/>
    <property type="match status" value="1"/>
</dbReference>
<dbReference type="GO" id="GO:0005829">
    <property type="term" value="C:cytosol"/>
    <property type="evidence" value="ECO:0007669"/>
    <property type="project" value="TreeGrafter"/>
</dbReference>
<evidence type="ECO:0000256" key="5">
    <source>
        <dbReference type="ARBA" id="ARBA00022840"/>
    </source>
</evidence>
<proteinExistence type="inferred from homology"/>